<feature type="compositionally biased region" description="Basic and acidic residues" evidence="1">
    <location>
        <begin position="135"/>
        <end position="162"/>
    </location>
</feature>
<feature type="region of interest" description="Disordered" evidence="1">
    <location>
        <begin position="42"/>
        <end position="172"/>
    </location>
</feature>
<accession>A0AAY4EZR7</accession>
<reference evidence="2" key="3">
    <citation type="submission" date="2025-09" db="UniProtKB">
        <authorList>
            <consortium name="Ensembl"/>
        </authorList>
    </citation>
    <scope>IDENTIFICATION</scope>
</reference>
<dbReference type="GeneTree" id="ENSGT00530000063711"/>
<dbReference type="InterPro" id="IPR039884">
    <property type="entry name" value="R3HC1/R3HCL"/>
</dbReference>
<organism evidence="2 3">
    <name type="scientific">Denticeps clupeoides</name>
    <name type="common">denticle herring</name>
    <dbReference type="NCBI Taxonomy" id="299321"/>
    <lineage>
        <taxon>Eukaryota</taxon>
        <taxon>Metazoa</taxon>
        <taxon>Chordata</taxon>
        <taxon>Craniata</taxon>
        <taxon>Vertebrata</taxon>
        <taxon>Euteleostomi</taxon>
        <taxon>Actinopterygii</taxon>
        <taxon>Neopterygii</taxon>
        <taxon>Teleostei</taxon>
        <taxon>Clupei</taxon>
        <taxon>Clupeiformes</taxon>
        <taxon>Denticipitoidei</taxon>
        <taxon>Denticipitidae</taxon>
        <taxon>Denticeps</taxon>
    </lineage>
</organism>
<dbReference type="Gene3D" id="3.30.70.330">
    <property type="match status" value="1"/>
</dbReference>
<reference evidence="2" key="2">
    <citation type="submission" date="2025-08" db="UniProtKB">
        <authorList>
            <consortium name="Ensembl"/>
        </authorList>
    </citation>
    <scope>IDENTIFICATION</scope>
</reference>
<sequence length="395" mass="44304">MICLRNEDSYFHYQAVYLVPIYSMCMNCSVCRSAQNTPEKGSVMAEHQAMEGRKKPQPQPKKAAQALNVPEGRPREAGQAGGAQLKHYPQNNPQDAAEKKTKPHPRYTDKARRNNTKNKKDKGGGKTNAENTSRPSDDGICVKDGDSKQRDDDKEETRRDQGDTGNTGTFREDVVTSCEHGSPSAADVAAPENEEEGESWDTLFNDDGDCLEHHLLEEISGNVGHKKPSVQEPRFDYYNWSPEEEVELSEDELSHIVEIYDFPAEFKTEDLLRAFQSYQQRGFDIKWVDDTHALGLFSSPIAAREALRSKHIIMKVRPLSKASAATKAMAHGCSDIFLPAKERPQTSSALAHRLVTGALGVRSPRSVAEREAEKKKLRDARGNPLKWYINKHEQL</sequence>
<gene>
    <name evidence="2" type="primary">R3HCC1L</name>
</gene>
<evidence type="ECO:0000313" key="2">
    <source>
        <dbReference type="Ensembl" id="ENSDCDP00010063227.1"/>
    </source>
</evidence>
<keyword evidence="3" id="KW-1185">Reference proteome</keyword>
<evidence type="ECO:0000313" key="3">
    <source>
        <dbReference type="Proteomes" id="UP000694580"/>
    </source>
</evidence>
<evidence type="ECO:0000256" key="1">
    <source>
        <dbReference type="SAM" id="MobiDB-lite"/>
    </source>
</evidence>
<name>A0AAY4EZR7_9TELE</name>
<reference evidence="2 3" key="1">
    <citation type="submission" date="2020-06" db="EMBL/GenBank/DDBJ databases">
        <authorList>
            <consortium name="Wellcome Sanger Institute Data Sharing"/>
        </authorList>
    </citation>
    <scope>NUCLEOTIDE SEQUENCE [LARGE SCALE GENOMIC DNA]</scope>
</reference>
<proteinExistence type="predicted"/>
<dbReference type="InterPro" id="IPR012677">
    <property type="entry name" value="Nucleotide-bd_a/b_plait_sf"/>
</dbReference>
<dbReference type="Proteomes" id="UP000694580">
    <property type="component" value="Chromosome 3"/>
</dbReference>
<dbReference type="PANTHER" id="PTHR21678:SF7">
    <property type="entry name" value="COILED-COIL DOMAIN-CONTAINING PROTEIN R3HCC1L"/>
    <property type="match status" value="1"/>
</dbReference>
<protein>
    <submittedName>
        <fullName evidence="2">Uncharacterized protein</fullName>
    </submittedName>
</protein>
<dbReference type="AlphaFoldDB" id="A0AAY4EZR7"/>
<feature type="compositionally biased region" description="Basic and acidic residues" evidence="1">
    <location>
        <begin position="96"/>
        <end position="112"/>
    </location>
</feature>
<dbReference type="Ensembl" id="ENSDCDT00010074035.1">
    <property type="protein sequence ID" value="ENSDCDP00010063227.1"/>
    <property type="gene ID" value="ENSDCDG00010034516.1"/>
</dbReference>
<dbReference type="PANTHER" id="PTHR21678">
    <property type="entry name" value="GROWTH INHIBITION AND DIFFERENTIATION RELATED PROTEIN 88"/>
    <property type="match status" value="1"/>
</dbReference>